<keyword evidence="3 6" id="KW-1133">Transmembrane helix</keyword>
<feature type="transmembrane region" description="Helical" evidence="6">
    <location>
        <begin position="352"/>
        <end position="371"/>
    </location>
</feature>
<evidence type="ECO:0000313" key="7">
    <source>
        <dbReference type="EMBL" id="KNZ56485.1"/>
    </source>
</evidence>
<keyword evidence="2 6" id="KW-0812">Transmembrane</keyword>
<evidence type="ECO:0000256" key="5">
    <source>
        <dbReference type="SAM" id="MobiDB-lite"/>
    </source>
</evidence>
<comment type="caution">
    <text evidence="7">The sequence shown here is derived from an EMBL/GenBank/DDBJ whole genome shotgun (WGS) entry which is preliminary data.</text>
</comment>
<sequence>MASSTASPSASPTLPSLTASASALATSQAALASASAAISGSGPTSSPAYFKIIGIILALVSGLFIGSSFVFKKKGLLISQQKVLQSGGEAGESHAYLKSPMYVVDWNVIDGGRRNLSAIILTYPWGIKLQPLTFMTPMGALSVVISAVLSSIFLKERLSFFGKVGCFLCVLGATIIAVNGPKDQAVSTILEFERLFLAPGFLVFASIIVVSSLLLIFVAAPRWGKTNMLVYVSLPVALIGMVVLSGNTPLICTFLFGSLSLDFNLLHYRRSVSCRYTGLRGVNYHHFQRRQQNPSLHNLRLDDLTFHLFTYSSGKSIQALVHVFPARICVTEINYLNKALELFNTAMVTPTYYVMFTFSTLVTSIILFQGLKAPAADIITLVLGCKPFDQFRCFRLKYVPRNSYADAFWGELLVLVICCGITLLQMSKVDPIDLTGLDSKSAVFLAADKEVDNESGLDAEEPGVDGLRGFGGVIGSIHRNALIARRSNASSLAALSEQSSVRRRRQESYLKSLTQHNTQIGMIGLKRHTLSDPPISNETLGDLRITETTSRRSQSVTTGAVGTFKEPSALQDHWGEGRQGGLGNSNWTSSPILQSTSPAVRARHEVTDSHNPRSLLKTAAPPQDLRAPTTETVALNCAYERGNHKSKERHQMSGKNKKFDYDQTELQSLVRPSSISRTSSISSSSFSGLSHFSHNSVLVDQPVPTDISSDQIRIVATHPPPHSATPLDIVDQYPTPDQRPHDYHPSS</sequence>
<dbReference type="EMBL" id="LAVV01007273">
    <property type="protein sequence ID" value="KNZ56485.1"/>
    <property type="molecule type" value="Genomic_DNA"/>
</dbReference>
<dbReference type="Proteomes" id="UP000037035">
    <property type="component" value="Unassembled WGS sequence"/>
</dbReference>
<dbReference type="OrthoDB" id="6428174at2759"/>
<feature type="compositionally biased region" description="Basic and acidic residues" evidence="5">
    <location>
        <begin position="738"/>
        <end position="747"/>
    </location>
</feature>
<comment type="subcellular location">
    <subcellularLocation>
        <location evidence="1">Membrane</location>
        <topology evidence="1">Multi-pass membrane protein</topology>
    </subcellularLocation>
</comment>
<feature type="transmembrane region" description="Helical" evidence="6">
    <location>
        <begin position="160"/>
        <end position="180"/>
    </location>
</feature>
<feature type="transmembrane region" description="Helical" evidence="6">
    <location>
        <begin position="132"/>
        <end position="154"/>
    </location>
</feature>
<evidence type="ECO:0000256" key="1">
    <source>
        <dbReference type="ARBA" id="ARBA00004141"/>
    </source>
</evidence>
<feature type="compositionally biased region" description="Polar residues" evidence="5">
    <location>
        <begin position="584"/>
        <end position="598"/>
    </location>
</feature>
<evidence type="ECO:0000256" key="6">
    <source>
        <dbReference type="SAM" id="Phobius"/>
    </source>
</evidence>
<protein>
    <submittedName>
        <fullName evidence="7">Uncharacterized protein</fullName>
    </submittedName>
</protein>
<feature type="transmembrane region" description="Helical" evidence="6">
    <location>
        <begin position="407"/>
        <end position="424"/>
    </location>
</feature>
<proteinExistence type="predicted"/>
<dbReference type="GO" id="GO:0016020">
    <property type="term" value="C:membrane"/>
    <property type="evidence" value="ECO:0007669"/>
    <property type="project" value="UniProtKB-SubCell"/>
</dbReference>
<dbReference type="InterPro" id="IPR008521">
    <property type="entry name" value="Mg_trans_NIPA"/>
</dbReference>
<feature type="compositionally biased region" description="Basic and acidic residues" evidence="5">
    <location>
        <begin position="602"/>
        <end position="611"/>
    </location>
</feature>
<feature type="transmembrane region" description="Helical" evidence="6">
    <location>
        <begin position="201"/>
        <end position="220"/>
    </location>
</feature>
<dbReference type="SUPFAM" id="SSF103481">
    <property type="entry name" value="Multidrug resistance efflux transporter EmrE"/>
    <property type="match status" value="1"/>
</dbReference>
<keyword evidence="8" id="KW-1185">Reference proteome</keyword>
<feature type="transmembrane region" description="Helical" evidence="6">
    <location>
        <begin position="232"/>
        <end position="261"/>
    </location>
</feature>
<name>A0A0L6V8P4_9BASI</name>
<dbReference type="PANTHER" id="PTHR12570:SF92">
    <property type="entry name" value="SPICHTHYIN, ISOFORM B"/>
    <property type="match status" value="1"/>
</dbReference>
<organism evidence="7 8">
    <name type="scientific">Puccinia sorghi</name>
    <dbReference type="NCBI Taxonomy" id="27349"/>
    <lineage>
        <taxon>Eukaryota</taxon>
        <taxon>Fungi</taxon>
        <taxon>Dikarya</taxon>
        <taxon>Basidiomycota</taxon>
        <taxon>Pucciniomycotina</taxon>
        <taxon>Pucciniomycetes</taxon>
        <taxon>Pucciniales</taxon>
        <taxon>Pucciniaceae</taxon>
        <taxon>Puccinia</taxon>
    </lineage>
</organism>
<feature type="region of interest" description="Disordered" evidence="5">
    <location>
        <begin position="577"/>
        <end position="620"/>
    </location>
</feature>
<keyword evidence="4 6" id="KW-0472">Membrane</keyword>
<evidence type="ECO:0000313" key="8">
    <source>
        <dbReference type="Proteomes" id="UP000037035"/>
    </source>
</evidence>
<evidence type="ECO:0000256" key="3">
    <source>
        <dbReference type="ARBA" id="ARBA00022989"/>
    </source>
</evidence>
<dbReference type="GO" id="GO:0015095">
    <property type="term" value="F:magnesium ion transmembrane transporter activity"/>
    <property type="evidence" value="ECO:0007669"/>
    <property type="project" value="InterPro"/>
</dbReference>
<evidence type="ECO:0000256" key="2">
    <source>
        <dbReference type="ARBA" id="ARBA00022692"/>
    </source>
</evidence>
<dbReference type="VEuPathDB" id="FungiDB:VP01_2393g2"/>
<dbReference type="PANTHER" id="PTHR12570">
    <property type="match status" value="1"/>
</dbReference>
<dbReference type="InterPro" id="IPR037185">
    <property type="entry name" value="EmrE-like"/>
</dbReference>
<feature type="region of interest" description="Disordered" evidence="5">
    <location>
        <begin position="716"/>
        <end position="747"/>
    </location>
</feature>
<accession>A0A0L6V8P4</accession>
<reference evidence="7 8" key="1">
    <citation type="submission" date="2015-08" db="EMBL/GenBank/DDBJ databases">
        <title>Next Generation Sequencing and Analysis of the Genome of Puccinia sorghi L Schw, the Causal Agent of Maize Common Rust.</title>
        <authorList>
            <person name="Rochi L."/>
            <person name="Burguener G."/>
            <person name="Darino M."/>
            <person name="Turjanski A."/>
            <person name="Kreff E."/>
            <person name="Dieguez M.J."/>
            <person name="Sacco F."/>
        </authorList>
    </citation>
    <scope>NUCLEOTIDE SEQUENCE [LARGE SCALE GENOMIC DNA]</scope>
    <source>
        <strain evidence="7 8">RO10H11247</strain>
    </source>
</reference>
<feature type="transmembrane region" description="Helical" evidence="6">
    <location>
        <begin position="48"/>
        <end position="71"/>
    </location>
</feature>
<dbReference type="STRING" id="27349.A0A0L6V8P4"/>
<evidence type="ECO:0000256" key="4">
    <source>
        <dbReference type="ARBA" id="ARBA00023136"/>
    </source>
</evidence>
<dbReference type="AlphaFoldDB" id="A0A0L6V8P4"/>
<dbReference type="Pfam" id="PF05653">
    <property type="entry name" value="Mg_trans_NIPA"/>
    <property type="match status" value="2"/>
</dbReference>
<gene>
    <name evidence="7" type="ORF">VP01_2393g2</name>
</gene>